<proteinExistence type="predicted"/>
<feature type="compositionally biased region" description="Polar residues" evidence="1">
    <location>
        <begin position="50"/>
        <end position="59"/>
    </location>
</feature>
<evidence type="ECO:0000313" key="3">
    <source>
        <dbReference type="EMBL" id="PQO31756.1"/>
    </source>
</evidence>
<dbReference type="OrthoDB" id="285651at2"/>
<feature type="compositionally biased region" description="Gly residues" evidence="1">
    <location>
        <begin position="33"/>
        <end position="49"/>
    </location>
</feature>
<feature type="region of interest" description="Disordered" evidence="1">
    <location>
        <begin position="30"/>
        <end position="62"/>
    </location>
</feature>
<dbReference type="Pfam" id="PF07596">
    <property type="entry name" value="SBP_bac_10"/>
    <property type="match status" value="1"/>
</dbReference>
<evidence type="ECO:0000313" key="4">
    <source>
        <dbReference type="Proteomes" id="UP000239388"/>
    </source>
</evidence>
<feature type="domain" description="DUF1559" evidence="2">
    <location>
        <begin position="66"/>
        <end position="136"/>
    </location>
</feature>
<organism evidence="3 4">
    <name type="scientific">Blastopirellula marina</name>
    <dbReference type="NCBI Taxonomy" id="124"/>
    <lineage>
        <taxon>Bacteria</taxon>
        <taxon>Pseudomonadati</taxon>
        <taxon>Planctomycetota</taxon>
        <taxon>Planctomycetia</taxon>
        <taxon>Pirellulales</taxon>
        <taxon>Pirellulaceae</taxon>
        <taxon>Blastopirellula</taxon>
    </lineage>
</organism>
<dbReference type="RefSeq" id="WP_105356939.1">
    <property type="nucleotide sequence ID" value="NZ_PUIB01000019.1"/>
</dbReference>
<dbReference type="Proteomes" id="UP000239388">
    <property type="component" value="Unassembled WGS sequence"/>
</dbReference>
<evidence type="ECO:0000259" key="2">
    <source>
        <dbReference type="Pfam" id="PF07596"/>
    </source>
</evidence>
<comment type="caution">
    <text evidence="3">The sequence shown here is derived from an EMBL/GenBank/DDBJ whole genome shotgun (WGS) entry which is preliminary data.</text>
</comment>
<protein>
    <recommendedName>
        <fullName evidence="2">DUF1559 domain-containing protein</fullName>
    </recommendedName>
</protein>
<evidence type="ECO:0000256" key="1">
    <source>
        <dbReference type="SAM" id="MobiDB-lite"/>
    </source>
</evidence>
<sequence length="251" mass="27249">MHRRLDLACFVLFLAIPFCQGCQKIEPLDGAQSGSGGEAGSAVASGGGTTNKPTSTSTAGMEKAGKNMKRLLLALHNYHDTHGKFPPAYTKDENGQPLTSWRVLVLPQLGHQDIYNQYDQSKPWDSPENLALSKSTPDALVNPLIKNSTGGLTPFVAVVGPNTVLSTEKSHRFIDLRDGLANTAIFIEDLNHPVIWSQPTDLSPEELLARASFEDNVHGGTQFAIADGHIFQYGNEDREKIGWLIDISNGL</sequence>
<accession>A0A2S8FHV6</accession>
<dbReference type="AlphaFoldDB" id="A0A2S8FHV6"/>
<gene>
    <name evidence="3" type="ORF">C5Y98_20300</name>
</gene>
<dbReference type="PANTHER" id="PTHR30093">
    <property type="entry name" value="GENERAL SECRETION PATHWAY PROTEIN G"/>
    <property type="match status" value="1"/>
</dbReference>
<dbReference type="InterPro" id="IPR011453">
    <property type="entry name" value="DUF1559"/>
</dbReference>
<dbReference type="EMBL" id="PUIB01000019">
    <property type="protein sequence ID" value="PQO31756.1"/>
    <property type="molecule type" value="Genomic_DNA"/>
</dbReference>
<name>A0A2S8FHV6_9BACT</name>
<reference evidence="3 4" key="1">
    <citation type="submission" date="2018-02" db="EMBL/GenBank/DDBJ databases">
        <title>Comparative genomes isolates from brazilian mangrove.</title>
        <authorList>
            <person name="Araujo J.E."/>
            <person name="Taketani R.G."/>
            <person name="Silva M.C.P."/>
            <person name="Loureco M.V."/>
            <person name="Andreote F.D."/>
        </authorList>
    </citation>
    <scope>NUCLEOTIDE SEQUENCE [LARGE SCALE GENOMIC DNA]</scope>
    <source>
        <strain evidence="3 4">NAP PRIS-MGV</strain>
    </source>
</reference>